<sequence>MVRSRRNAKRHLLSAIDSRTEMADRFAVGYEVTVLDAAA</sequence>
<comment type="caution">
    <text evidence="1">The sequence shown here is derived from an EMBL/GenBank/DDBJ whole genome shotgun (WGS) entry which is preliminary data.</text>
</comment>
<name>A0ABN0QPG7_MYCUL</name>
<dbReference type="Proteomes" id="UP000020681">
    <property type="component" value="Unassembled WGS sequence"/>
</dbReference>
<gene>
    <name evidence="1" type="ORF">I551_7014</name>
</gene>
<proteinExistence type="predicted"/>
<dbReference type="EMBL" id="JAOL01000171">
    <property type="protein sequence ID" value="EUA86532.1"/>
    <property type="molecule type" value="Genomic_DNA"/>
</dbReference>
<accession>A0ABN0QPG7</accession>
<organism evidence="1 2">
    <name type="scientific">Mycobacterium ulcerans str. Harvey</name>
    <dbReference type="NCBI Taxonomy" id="1299332"/>
    <lineage>
        <taxon>Bacteria</taxon>
        <taxon>Bacillati</taxon>
        <taxon>Actinomycetota</taxon>
        <taxon>Actinomycetes</taxon>
        <taxon>Mycobacteriales</taxon>
        <taxon>Mycobacteriaceae</taxon>
        <taxon>Mycobacterium</taxon>
        <taxon>Mycobacterium ulcerans group</taxon>
    </lineage>
</organism>
<reference evidence="1 2" key="1">
    <citation type="submission" date="2014-01" db="EMBL/GenBank/DDBJ databases">
        <authorList>
            <person name="Dobos K."/>
            <person name="Lenaerts A."/>
            <person name="Ordway D."/>
            <person name="DeGroote M.A."/>
            <person name="Parker T."/>
            <person name="Sizemore C."/>
            <person name="Tallon L.J."/>
            <person name="Sadzewicz L.K."/>
            <person name="Sengamalay N."/>
            <person name="Fraser C.M."/>
            <person name="Hine E."/>
            <person name="Shefchek K.A."/>
            <person name="Das S.P."/>
            <person name="Tettelin H."/>
        </authorList>
    </citation>
    <scope>NUCLEOTIDE SEQUENCE [LARGE SCALE GENOMIC DNA]</scope>
    <source>
        <strain evidence="1 2">Harvey</strain>
    </source>
</reference>
<keyword evidence="2" id="KW-1185">Reference proteome</keyword>
<evidence type="ECO:0000313" key="1">
    <source>
        <dbReference type="EMBL" id="EUA86532.1"/>
    </source>
</evidence>
<evidence type="ECO:0000313" key="2">
    <source>
        <dbReference type="Proteomes" id="UP000020681"/>
    </source>
</evidence>
<protein>
    <submittedName>
        <fullName evidence="1">Transposase</fullName>
    </submittedName>
</protein>